<dbReference type="AlphaFoldDB" id="A0A7C8ICQ1"/>
<name>A0A7C8ICQ1_9PLEO</name>
<evidence type="ECO:0000313" key="2">
    <source>
        <dbReference type="Proteomes" id="UP000481861"/>
    </source>
</evidence>
<reference evidence="1 2" key="1">
    <citation type="submission" date="2020-01" db="EMBL/GenBank/DDBJ databases">
        <authorList>
            <consortium name="DOE Joint Genome Institute"/>
            <person name="Haridas S."/>
            <person name="Albert R."/>
            <person name="Binder M."/>
            <person name="Bloem J."/>
            <person name="Labutti K."/>
            <person name="Salamov A."/>
            <person name="Andreopoulos B."/>
            <person name="Baker S.E."/>
            <person name="Barry K."/>
            <person name="Bills G."/>
            <person name="Bluhm B.H."/>
            <person name="Cannon C."/>
            <person name="Castanera R."/>
            <person name="Culley D.E."/>
            <person name="Daum C."/>
            <person name="Ezra D."/>
            <person name="Gonzalez J.B."/>
            <person name="Henrissat B."/>
            <person name="Kuo A."/>
            <person name="Liang C."/>
            <person name="Lipzen A."/>
            <person name="Lutzoni F."/>
            <person name="Magnuson J."/>
            <person name="Mondo S."/>
            <person name="Nolan M."/>
            <person name="Ohm R."/>
            <person name="Pangilinan J."/>
            <person name="Park H.-J.H."/>
            <person name="Ramirez L."/>
            <person name="Alfaro M."/>
            <person name="Sun H."/>
            <person name="Tritt A."/>
            <person name="Yoshinaga Y."/>
            <person name="Zwiers L.-H.L."/>
            <person name="Turgeon B.G."/>
            <person name="Goodwin S.B."/>
            <person name="Spatafora J.W."/>
            <person name="Crous P.W."/>
            <person name="Grigoriev I.V."/>
        </authorList>
    </citation>
    <scope>NUCLEOTIDE SEQUENCE [LARGE SCALE GENOMIC DNA]</scope>
    <source>
        <strain evidence="1 2">CBS 611.86</strain>
    </source>
</reference>
<protein>
    <submittedName>
        <fullName evidence="1">Uncharacterized protein</fullName>
    </submittedName>
</protein>
<comment type="caution">
    <text evidence="1">The sequence shown here is derived from an EMBL/GenBank/DDBJ whole genome shotgun (WGS) entry which is preliminary data.</text>
</comment>
<evidence type="ECO:0000313" key="1">
    <source>
        <dbReference type="EMBL" id="KAF2872873.1"/>
    </source>
</evidence>
<proteinExistence type="predicted"/>
<sequence>MHLSAGLQYIVEEDGHSHRDPKSYTDRAYKRCIEVVIVGGTSGAAEMNTVDVPDDELEAWLDPYAHRNISRSPLSSMALVVLRLPCEAPPPDKFAGLVVRIEGNNERVVNTASMIASNHNLTRTCAVLRVLETQSMDAVLQRIDELRPFIWHPCILASLQIERRLK</sequence>
<gene>
    <name evidence="1" type="ORF">BDV95DRAFT_605463</name>
</gene>
<dbReference type="EMBL" id="JAADJZ010000008">
    <property type="protein sequence ID" value="KAF2872873.1"/>
    <property type="molecule type" value="Genomic_DNA"/>
</dbReference>
<organism evidence="1 2">
    <name type="scientific">Massariosphaeria phaeospora</name>
    <dbReference type="NCBI Taxonomy" id="100035"/>
    <lineage>
        <taxon>Eukaryota</taxon>
        <taxon>Fungi</taxon>
        <taxon>Dikarya</taxon>
        <taxon>Ascomycota</taxon>
        <taxon>Pezizomycotina</taxon>
        <taxon>Dothideomycetes</taxon>
        <taxon>Pleosporomycetidae</taxon>
        <taxon>Pleosporales</taxon>
        <taxon>Pleosporales incertae sedis</taxon>
        <taxon>Massariosphaeria</taxon>
    </lineage>
</organism>
<keyword evidence="2" id="KW-1185">Reference proteome</keyword>
<dbReference type="Proteomes" id="UP000481861">
    <property type="component" value="Unassembled WGS sequence"/>
</dbReference>
<accession>A0A7C8ICQ1</accession>